<dbReference type="GO" id="GO:0006122">
    <property type="term" value="P:mitochondrial electron transport, ubiquinol to cytochrome c"/>
    <property type="evidence" value="ECO:0007669"/>
    <property type="project" value="UniProtKB-UniRule"/>
</dbReference>
<dbReference type="PANTHER" id="PTHR12980:SF0">
    <property type="entry name" value="CYTOCHROME B-C1 COMPLEX SUBUNIT 9"/>
    <property type="match status" value="1"/>
</dbReference>
<evidence type="ECO:0000256" key="1">
    <source>
        <dbReference type="ARBA" id="ARBA00004434"/>
    </source>
</evidence>
<keyword evidence="5 11" id="KW-0812">Transmembrane</keyword>
<keyword evidence="4 11" id="KW-0679">Respiratory chain</keyword>
<dbReference type="SUPFAM" id="SSF81514">
    <property type="entry name" value="Subunit X (non-heme 7 kDa protein) of cytochrome bc1 complex (Ubiquinol-cytochrome c reductase)"/>
    <property type="match status" value="1"/>
</dbReference>
<dbReference type="PANTHER" id="PTHR12980">
    <property type="entry name" value="UBIQUINOL-CYTOCHROME C REDUCTASE COMPLEX, SUBUNIT X"/>
    <property type="match status" value="1"/>
</dbReference>
<sequence length="55" mass="6396">MFHGKQGRHPTYMTTVMLTATFAGLAFDNVMNGLWDMNNRGKQWKDIKNNYAEED</sequence>
<dbReference type="Proteomes" id="UP000261360">
    <property type="component" value="Unplaced"/>
</dbReference>
<dbReference type="Pfam" id="PF05365">
    <property type="entry name" value="UCR_UQCRX_QCR9"/>
    <property type="match status" value="1"/>
</dbReference>
<organism evidence="12 13">
    <name type="scientific">Seriola lalandi dorsalis</name>
    <dbReference type="NCBI Taxonomy" id="1841481"/>
    <lineage>
        <taxon>Eukaryota</taxon>
        <taxon>Metazoa</taxon>
        <taxon>Chordata</taxon>
        <taxon>Craniata</taxon>
        <taxon>Vertebrata</taxon>
        <taxon>Euteleostomi</taxon>
        <taxon>Actinopterygii</taxon>
        <taxon>Neopterygii</taxon>
        <taxon>Teleostei</taxon>
        <taxon>Neoteleostei</taxon>
        <taxon>Acanthomorphata</taxon>
        <taxon>Carangaria</taxon>
        <taxon>Carangiformes</taxon>
        <taxon>Carangidae</taxon>
        <taxon>Seriola</taxon>
    </lineage>
</organism>
<evidence type="ECO:0000256" key="7">
    <source>
        <dbReference type="ARBA" id="ARBA00022982"/>
    </source>
</evidence>
<evidence type="ECO:0000256" key="5">
    <source>
        <dbReference type="ARBA" id="ARBA00022692"/>
    </source>
</evidence>
<comment type="subunit">
    <text evidence="11">Component of the ubiquinol-cytochrome c oxidoreductase (cytochrome b-c1 complex, complex III, CIII), a multisubunit enzyme composed of 3 respiratory subunits cytochrome b, cytochrome c1 and Rieske protein, 2 core protein subunits, and additional low-molecular weight protein subunits.</text>
</comment>
<evidence type="ECO:0000313" key="13">
    <source>
        <dbReference type="Proteomes" id="UP000261360"/>
    </source>
</evidence>
<dbReference type="InterPro" id="IPR036656">
    <property type="entry name" value="QCR9_sf"/>
</dbReference>
<name>A0A3B4WTD4_SERLL</name>
<evidence type="ECO:0000256" key="3">
    <source>
        <dbReference type="ARBA" id="ARBA00022448"/>
    </source>
</evidence>
<dbReference type="GO" id="GO:0045275">
    <property type="term" value="C:respiratory chain complex III"/>
    <property type="evidence" value="ECO:0007669"/>
    <property type="project" value="UniProtKB-UniRule"/>
</dbReference>
<evidence type="ECO:0000256" key="8">
    <source>
        <dbReference type="ARBA" id="ARBA00022989"/>
    </source>
</evidence>
<keyword evidence="6 11" id="KW-0999">Mitochondrion inner membrane</keyword>
<evidence type="ECO:0000256" key="9">
    <source>
        <dbReference type="ARBA" id="ARBA00023128"/>
    </source>
</evidence>
<comment type="subcellular location">
    <subcellularLocation>
        <location evidence="1 11">Mitochondrion inner membrane</location>
        <topology evidence="1 11">Single-pass membrane protein</topology>
    </subcellularLocation>
</comment>
<reference evidence="12" key="2">
    <citation type="submission" date="2025-09" db="UniProtKB">
        <authorList>
            <consortium name="Ensembl"/>
        </authorList>
    </citation>
    <scope>IDENTIFICATION</scope>
</reference>
<keyword evidence="13" id="KW-1185">Reference proteome</keyword>
<evidence type="ECO:0000256" key="10">
    <source>
        <dbReference type="ARBA" id="ARBA00023136"/>
    </source>
</evidence>
<protein>
    <recommendedName>
        <fullName evidence="11">Complex III subunit 9</fullName>
    </recommendedName>
</protein>
<evidence type="ECO:0000256" key="4">
    <source>
        <dbReference type="ARBA" id="ARBA00022660"/>
    </source>
</evidence>
<evidence type="ECO:0000256" key="2">
    <source>
        <dbReference type="ARBA" id="ARBA00007856"/>
    </source>
</evidence>
<keyword evidence="8 11" id="KW-1133">Transmembrane helix</keyword>
<dbReference type="Gene3D" id="1.20.5.260">
    <property type="entry name" value="Cytochrome b-c1 complex subunit 9"/>
    <property type="match status" value="1"/>
</dbReference>
<evidence type="ECO:0000313" key="12">
    <source>
        <dbReference type="Ensembl" id="ENSSLDP00000004293.1"/>
    </source>
</evidence>
<keyword evidence="7 11" id="KW-0249">Electron transport</keyword>
<dbReference type="InterPro" id="IPR008027">
    <property type="entry name" value="QCR9"/>
</dbReference>
<comment type="function">
    <text evidence="11">Component of the ubiquinol-cytochrome c oxidoreductase, a multisubunit transmembrane complex that is part of the mitochondrial electron transport chain which drives oxidative phosphorylation. The complex plays an important role in the uptake of multiple carbon sources present in different host niches.</text>
</comment>
<comment type="similarity">
    <text evidence="2 11">Belongs to the UQCR10/QCR9 family.</text>
</comment>
<dbReference type="GO" id="GO:0005743">
    <property type="term" value="C:mitochondrial inner membrane"/>
    <property type="evidence" value="ECO:0007669"/>
    <property type="project" value="UniProtKB-SubCell"/>
</dbReference>
<accession>A0A3B4WTD4</accession>
<reference evidence="12" key="1">
    <citation type="submission" date="2025-08" db="UniProtKB">
        <authorList>
            <consortium name="Ensembl"/>
        </authorList>
    </citation>
    <scope>IDENTIFICATION</scope>
</reference>
<evidence type="ECO:0000256" key="11">
    <source>
        <dbReference type="RuleBase" id="RU368056"/>
    </source>
</evidence>
<keyword evidence="10 11" id="KW-0472">Membrane</keyword>
<evidence type="ECO:0000256" key="6">
    <source>
        <dbReference type="ARBA" id="ARBA00022792"/>
    </source>
</evidence>
<dbReference type="AlphaFoldDB" id="A0A3B4WTD4"/>
<keyword evidence="3 11" id="KW-0813">Transport</keyword>
<keyword evidence="9 11" id="KW-0496">Mitochondrion</keyword>
<proteinExistence type="inferred from homology"/>
<feature type="transmembrane region" description="Helical" evidence="11">
    <location>
        <begin position="12"/>
        <end position="35"/>
    </location>
</feature>
<dbReference type="Ensembl" id="ENSSLDT00000004436.1">
    <property type="protein sequence ID" value="ENSSLDP00000004293.1"/>
    <property type="gene ID" value="ENSSLDG00000003391.1"/>
</dbReference>